<dbReference type="STRING" id="283737.SAMN05660453_1017"/>
<reference evidence="2" key="1">
    <citation type="submission" date="2016-10" db="EMBL/GenBank/DDBJ databases">
        <authorList>
            <person name="Varghese N."/>
            <person name="Submissions S."/>
        </authorList>
    </citation>
    <scope>NUCLEOTIDE SEQUENCE [LARGE SCALE GENOMIC DNA]</scope>
    <source>
        <strain evidence="2">DSM 19113</strain>
    </source>
</reference>
<proteinExistence type="predicted"/>
<keyword evidence="2" id="KW-1185">Reference proteome</keyword>
<dbReference type="EMBL" id="FOLI01000005">
    <property type="protein sequence ID" value="SFC09136.1"/>
    <property type="molecule type" value="Genomic_DNA"/>
</dbReference>
<gene>
    <name evidence="1" type="ORF">SAMN05660453_1017</name>
</gene>
<evidence type="ECO:0000313" key="2">
    <source>
        <dbReference type="Proteomes" id="UP000199376"/>
    </source>
</evidence>
<accession>A0A1I1GCI1</accession>
<name>A0A1I1GCI1_9LACO</name>
<protein>
    <submittedName>
        <fullName evidence="1">GTP-binding protein HflX</fullName>
    </submittedName>
</protein>
<sequence length="50" mass="5640">TLHVPFADSAVVANILDHHELLAQEFDENGTVLTVALSSEEVQRYQKYIQ</sequence>
<feature type="non-terminal residue" evidence="1">
    <location>
        <position position="1"/>
    </location>
</feature>
<evidence type="ECO:0000313" key="1">
    <source>
        <dbReference type="EMBL" id="SFC09136.1"/>
    </source>
</evidence>
<dbReference type="Proteomes" id="UP000199376">
    <property type="component" value="Unassembled WGS sequence"/>
</dbReference>
<organism evidence="1 2">
    <name type="scientific">Fructobacillus durionis</name>
    <dbReference type="NCBI Taxonomy" id="283737"/>
    <lineage>
        <taxon>Bacteria</taxon>
        <taxon>Bacillati</taxon>
        <taxon>Bacillota</taxon>
        <taxon>Bacilli</taxon>
        <taxon>Lactobacillales</taxon>
        <taxon>Lactobacillaceae</taxon>
        <taxon>Fructobacillus</taxon>
    </lineage>
</organism>
<dbReference type="AlphaFoldDB" id="A0A1I1GCI1"/>